<name>E4XC13_OIKDI</name>
<evidence type="ECO:0000256" key="3">
    <source>
        <dbReference type="ARBA" id="ARBA00022676"/>
    </source>
</evidence>
<dbReference type="GO" id="GO:0140563">
    <property type="term" value="F:UDP-D-xylose:beta-D-glucoside alpha-1,3-D-xylosyltransferase activity"/>
    <property type="evidence" value="ECO:0007669"/>
    <property type="project" value="UniProtKB-EC"/>
</dbReference>
<dbReference type="PANTHER" id="PTHR46012">
    <property type="entry name" value="IP22168P"/>
    <property type="match status" value="1"/>
</dbReference>
<dbReference type="InParanoid" id="E4XC13"/>
<dbReference type="SUPFAM" id="SSF53448">
    <property type="entry name" value="Nucleotide-diphospho-sugar transferases"/>
    <property type="match status" value="1"/>
</dbReference>
<dbReference type="EC" id="2.4.2.42" evidence="11"/>
<comment type="catalytic activity">
    <reaction evidence="12">
        <text>3-O-(beta-D-glucosyl)-L-seryl-[EGF-like domain protein] + UDP-alpha-D-xylose = 3-O-[alpha-D-xylosyl-(1-&gt;3)-beta-D-glucosyl]-L-seryl-[EGF-like domain protein] + UDP + H(+)</text>
        <dbReference type="Rhea" id="RHEA:56064"/>
        <dbReference type="Rhea" id="RHEA-COMP:14610"/>
        <dbReference type="Rhea" id="RHEA-COMP:14611"/>
        <dbReference type="ChEBI" id="CHEBI:15378"/>
        <dbReference type="ChEBI" id="CHEBI:57632"/>
        <dbReference type="ChEBI" id="CHEBI:58223"/>
        <dbReference type="ChEBI" id="CHEBI:140575"/>
        <dbReference type="ChEBI" id="CHEBI:140576"/>
        <dbReference type="EC" id="2.4.2.42"/>
    </reaction>
</comment>
<dbReference type="AlphaFoldDB" id="E4XC13"/>
<evidence type="ECO:0000256" key="4">
    <source>
        <dbReference type="ARBA" id="ARBA00022679"/>
    </source>
</evidence>
<evidence type="ECO:0000313" key="13">
    <source>
        <dbReference type="EMBL" id="CBY09138.1"/>
    </source>
</evidence>
<keyword evidence="8" id="KW-0472">Membrane</keyword>
<evidence type="ECO:0000256" key="7">
    <source>
        <dbReference type="ARBA" id="ARBA00022989"/>
    </source>
</evidence>
<keyword evidence="5" id="KW-0812">Transmembrane</keyword>
<evidence type="ECO:0000256" key="12">
    <source>
        <dbReference type="ARBA" id="ARBA00049181"/>
    </source>
</evidence>
<protein>
    <recommendedName>
        <fullName evidence="11">UDP-D-xylose:beta-D-glucoside alpha-1,3-D-xylosyltransferase</fullName>
        <ecNumber evidence="11">2.4.2.42</ecNumber>
    </recommendedName>
</protein>
<dbReference type="InterPro" id="IPR029044">
    <property type="entry name" value="Nucleotide-diphossugar_trans"/>
</dbReference>
<comment type="similarity">
    <text evidence="2">Belongs to the glycosyltransferase 8 family.</text>
</comment>
<comment type="subcellular location">
    <subcellularLocation>
        <location evidence="1">Membrane</location>
        <topology evidence="1">Single-pass type II membrane protein</topology>
    </subcellularLocation>
</comment>
<keyword evidence="14" id="KW-1185">Reference proteome</keyword>
<dbReference type="EMBL" id="FN653035">
    <property type="protein sequence ID" value="CBY09138.1"/>
    <property type="molecule type" value="Genomic_DNA"/>
</dbReference>
<keyword evidence="9" id="KW-0325">Glycoprotein</keyword>
<evidence type="ECO:0000256" key="11">
    <source>
        <dbReference type="ARBA" id="ARBA00038854"/>
    </source>
</evidence>
<accession>E4XC13</accession>
<dbReference type="GO" id="GO:0016266">
    <property type="term" value="P:protein O-linked glycosylation via N-acetyl-galactosamine"/>
    <property type="evidence" value="ECO:0007669"/>
    <property type="project" value="TreeGrafter"/>
</dbReference>
<dbReference type="GO" id="GO:0016020">
    <property type="term" value="C:membrane"/>
    <property type="evidence" value="ECO:0007669"/>
    <property type="project" value="UniProtKB-SubCell"/>
</dbReference>
<dbReference type="Proteomes" id="UP000001307">
    <property type="component" value="Unassembled WGS sequence"/>
</dbReference>
<evidence type="ECO:0000313" key="14">
    <source>
        <dbReference type="Proteomes" id="UP000001307"/>
    </source>
</evidence>
<evidence type="ECO:0000256" key="1">
    <source>
        <dbReference type="ARBA" id="ARBA00004606"/>
    </source>
</evidence>
<reference evidence="13" key="1">
    <citation type="journal article" date="2010" name="Science">
        <title>Plasticity of animal genome architecture unmasked by rapid evolution of a pelagic tunicate.</title>
        <authorList>
            <person name="Denoeud F."/>
            <person name="Henriet S."/>
            <person name="Mungpakdee S."/>
            <person name="Aury J.M."/>
            <person name="Da Silva C."/>
            <person name="Brinkmann H."/>
            <person name="Mikhaleva J."/>
            <person name="Olsen L.C."/>
            <person name="Jubin C."/>
            <person name="Canestro C."/>
            <person name="Bouquet J.M."/>
            <person name="Danks G."/>
            <person name="Poulain J."/>
            <person name="Campsteijn C."/>
            <person name="Adamski M."/>
            <person name="Cross I."/>
            <person name="Yadetie F."/>
            <person name="Muffato M."/>
            <person name="Louis A."/>
            <person name="Butcher S."/>
            <person name="Tsagkogeorga G."/>
            <person name="Konrad A."/>
            <person name="Singh S."/>
            <person name="Jensen M.F."/>
            <person name="Cong E.H."/>
            <person name="Eikeseth-Otteraa H."/>
            <person name="Noel B."/>
            <person name="Anthouard V."/>
            <person name="Porcel B.M."/>
            <person name="Kachouri-Lafond R."/>
            <person name="Nishino A."/>
            <person name="Ugolini M."/>
            <person name="Chourrout P."/>
            <person name="Nishida H."/>
            <person name="Aasland R."/>
            <person name="Huzurbazar S."/>
            <person name="Westhof E."/>
            <person name="Delsuc F."/>
            <person name="Lehrach H."/>
            <person name="Reinhardt R."/>
            <person name="Weissenbach J."/>
            <person name="Roy S.W."/>
            <person name="Artiguenave F."/>
            <person name="Postlethwait J.H."/>
            <person name="Manak J.R."/>
            <person name="Thompson E.M."/>
            <person name="Jaillon O."/>
            <person name="Du Pasquier L."/>
            <person name="Boudinot P."/>
            <person name="Liberles D.A."/>
            <person name="Volff J.N."/>
            <person name="Philippe H."/>
            <person name="Lenhard B."/>
            <person name="Roest Crollius H."/>
            <person name="Wincker P."/>
            <person name="Chourrout D."/>
        </authorList>
    </citation>
    <scope>NUCLEOTIDE SEQUENCE [LARGE SCALE GENOMIC DNA]</scope>
</reference>
<dbReference type="Pfam" id="PF01501">
    <property type="entry name" value="Glyco_transf_8"/>
    <property type="match status" value="1"/>
</dbReference>
<evidence type="ECO:0000256" key="10">
    <source>
        <dbReference type="ARBA" id="ARBA00037301"/>
    </source>
</evidence>
<dbReference type="FunCoup" id="E4XC13">
    <property type="interactions" value="83"/>
</dbReference>
<sequence length="380" mass="43876">MIVLGMIHYESASDILSEIDETARDVYHETKLVQMSKVHLVVVACEGKSKSALDEAHNMIKSAVLLSIDPKIKVTIFTNEGNEDHVRSLFLSWPLSAQERIQLNVRTVHYPLPPEEVSEFRDWWGPCASFRLFLPEVLSDVDSVVYVDSDVLFLAPPQDLWSHFEKFTEHQVGGLAPRVGWDFKVPGSNPNFILRAGAGMTQVNSGVFLMNLTRMREPVFNTAESISLNSFKWDKDLLLPLYYRNKKDMYGDQNLINTAFHYNPELIYFLPCRWNYHHKFCFDAQSERSCPEADEMGAAIAHGNAKTFYNNYSPVFKAINDGFTKYNWQNDLTEHLFREIEKRIRDPSIENHEHCGGHSETFLKTLRIFVEKYKTLDRVI</sequence>
<evidence type="ECO:0000256" key="2">
    <source>
        <dbReference type="ARBA" id="ARBA00006351"/>
    </source>
</evidence>
<evidence type="ECO:0000256" key="9">
    <source>
        <dbReference type="ARBA" id="ARBA00023180"/>
    </source>
</evidence>
<organism evidence="13">
    <name type="scientific">Oikopleura dioica</name>
    <name type="common">Tunicate</name>
    <dbReference type="NCBI Taxonomy" id="34765"/>
    <lineage>
        <taxon>Eukaryota</taxon>
        <taxon>Metazoa</taxon>
        <taxon>Chordata</taxon>
        <taxon>Tunicata</taxon>
        <taxon>Appendicularia</taxon>
        <taxon>Copelata</taxon>
        <taxon>Oikopleuridae</taxon>
        <taxon>Oikopleura</taxon>
    </lineage>
</organism>
<proteinExistence type="inferred from homology"/>
<keyword evidence="6" id="KW-0735">Signal-anchor</keyword>
<dbReference type="Gene3D" id="3.90.550.10">
    <property type="entry name" value="Spore Coat Polysaccharide Biosynthesis Protein SpsA, Chain A"/>
    <property type="match status" value="1"/>
</dbReference>
<evidence type="ECO:0000256" key="8">
    <source>
        <dbReference type="ARBA" id="ARBA00023136"/>
    </source>
</evidence>
<gene>
    <name evidence="13" type="ORF">GSOID_T00007665001</name>
</gene>
<dbReference type="OrthoDB" id="6238971at2759"/>
<keyword evidence="4" id="KW-0808">Transferase</keyword>
<dbReference type="InterPro" id="IPR002495">
    <property type="entry name" value="Glyco_trans_8"/>
</dbReference>
<keyword evidence="7" id="KW-1133">Transmembrane helix</keyword>
<evidence type="ECO:0000256" key="6">
    <source>
        <dbReference type="ARBA" id="ARBA00022968"/>
    </source>
</evidence>
<evidence type="ECO:0000256" key="5">
    <source>
        <dbReference type="ARBA" id="ARBA00022692"/>
    </source>
</evidence>
<keyword evidence="3" id="KW-0328">Glycosyltransferase</keyword>
<dbReference type="PANTHER" id="PTHR46012:SF2">
    <property type="entry name" value="IP22168P"/>
    <property type="match status" value="1"/>
</dbReference>
<comment type="function">
    <text evidence="10">Glycosyltransferase which elongates the O-linked glucose attached to EGF-like repeats in the extracellular domain of Notch proteins by catalyzing the addition of xylose.</text>
</comment>
<dbReference type="InterPro" id="IPR051993">
    <property type="entry name" value="Glycosyltransferase_8"/>
</dbReference>